<keyword evidence="2" id="KW-1185">Reference proteome</keyword>
<dbReference type="CDD" id="cd01650">
    <property type="entry name" value="RT_nLTR_like"/>
    <property type="match status" value="1"/>
</dbReference>
<dbReference type="SUPFAM" id="SSF56219">
    <property type="entry name" value="DNase I-like"/>
    <property type="match status" value="1"/>
</dbReference>
<dbReference type="OrthoDB" id="7699805at2759"/>
<gene>
    <name evidence="3" type="primary">LOC112459171</name>
</gene>
<evidence type="ECO:0000259" key="1">
    <source>
        <dbReference type="Pfam" id="PF00078"/>
    </source>
</evidence>
<dbReference type="RefSeq" id="XP_024878939.1">
    <property type="nucleotide sequence ID" value="XM_025023171.1"/>
</dbReference>
<evidence type="ECO:0000313" key="2">
    <source>
        <dbReference type="Proteomes" id="UP000504618"/>
    </source>
</evidence>
<feature type="non-terminal residue" evidence="3">
    <location>
        <position position="518"/>
    </location>
</feature>
<name>A0A6J1Q9K7_9HYME</name>
<dbReference type="SUPFAM" id="SSF56672">
    <property type="entry name" value="DNA/RNA polymerases"/>
    <property type="match status" value="1"/>
</dbReference>
<dbReference type="AlphaFoldDB" id="A0A6J1Q9K7"/>
<dbReference type="PANTHER" id="PTHR47510">
    <property type="entry name" value="REVERSE TRANSCRIPTASE DOMAIN-CONTAINING PROTEIN"/>
    <property type="match status" value="1"/>
</dbReference>
<organism evidence="2 3">
    <name type="scientific">Temnothorax curvispinosus</name>
    <dbReference type="NCBI Taxonomy" id="300111"/>
    <lineage>
        <taxon>Eukaryota</taxon>
        <taxon>Metazoa</taxon>
        <taxon>Ecdysozoa</taxon>
        <taxon>Arthropoda</taxon>
        <taxon>Hexapoda</taxon>
        <taxon>Insecta</taxon>
        <taxon>Pterygota</taxon>
        <taxon>Neoptera</taxon>
        <taxon>Endopterygota</taxon>
        <taxon>Hymenoptera</taxon>
        <taxon>Apocrita</taxon>
        <taxon>Aculeata</taxon>
        <taxon>Formicoidea</taxon>
        <taxon>Formicidae</taxon>
        <taxon>Myrmicinae</taxon>
        <taxon>Temnothorax</taxon>
    </lineage>
</organism>
<sequence length="518" mass="59818">MSNSFRASILRQSGNINCEGPEHLILEISVRNCSKILLAVVYRPPHCGFSDFFDVFSDLSVNYKHSIIFGDFNADLCSSTFDSEHIRSFVRASNFFLVPYTTTHHTRTASTLLDLCLIDESDKLVDYVQREVCFLSAHDLIAITYDVRIERIPERTIRVRDFRAFNLENFLDELASLNWSELYSAASVDAKVDIFNNLLLTCYDQHAPFRVIRPKHLPAPWLTEDIKSRMRERDRARRVWMRSRTDANYLTFRRLRNLVQVEVRRAKSEFFHEEFQDLNEPNEIWRKLRKFGLLKSKARTENLAFTSEELVDHFTCNVTSNTDCIQAIYLGETAYDDSKFYWSNIEPLDIVRTIGKSKSDAMGVDGLPRSLVVRALPSILLALTHIFNFCFSHGVFPEVWKSAIVCPVPKVRSPAVLNDFRPISILCATSKVLERIAADQIMRYLEEHNLLDPFQSAYRKDFSTQTALIRVLDEVRLAADKRRITIAVFFDFSKAFDNVCHDILIDKARNLGFACSTL</sequence>
<dbReference type="GO" id="GO:0071897">
    <property type="term" value="P:DNA biosynthetic process"/>
    <property type="evidence" value="ECO:0007669"/>
    <property type="project" value="UniProtKB-ARBA"/>
</dbReference>
<feature type="domain" description="Reverse transcriptase" evidence="1">
    <location>
        <begin position="417"/>
        <end position="513"/>
    </location>
</feature>
<dbReference type="Gene3D" id="3.60.10.10">
    <property type="entry name" value="Endonuclease/exonuclease/phosphatase"/>
    <property type="match status" value="1"/>
</dbReference>
<dbReference type="InterPro" id="IPR036691">
    <property type="entry name" value="Endo/exonu/phosph_ase_sf"/>
</dbReference>
<accession>A0A6J1Q9K7</accession>
<dbReference type="Proteomes" id="UP000504618">
    <property type="component" value="Unplaced"/>
</dbReference>
<protein>
    <submittedName>
        <fullName evidence="3">Uncharacterized protein LOC112459171</fullName>
    </submittedName>
</protein>
<dbReference type="Pfam" id="PF00078">
    <property type="entry name" value="RVT_1"/>
    <property type="match status" value="1"/>
</dbReference>
<dbReference type="PANTHER" id="PTHR47510:SF3">
    <property type="entry name" value="ENDO_EXONUCLEASE_PHOSPHATASE DOMAIN-CONTAINING PROTEIN"/>
    <property type="match status" value="1"/>
</dbReference>
<dbReference type="InterPro" id="IPR000477">
    <property type="entry name" value="RT_dom"/>
</dbReference>
<dbReference type="GeneID" id="112459171"/>
<evidence type="ECO:0000313" key="3">
    <source>
        <dbReference type="RefSeq" id="XP_024878939.1"/>
    </source>
</evidence>
<proteinExistence type="predicted"/>
<dbReference type="InterPro" id="IPR043502">
    <property type="entry name" value="DNA/RNA_pol_sf"/>
</dbReference>
<reference evidence="3" key="1">
    <citation type="submission" date="2025-08" db="UniProtKB">
        <authorList>
            <consortium name="RefSeq"/>
        </authorList>
    </citation>
    <scope>IDENTIFICATION</scope>
    <source>
        <tissue evidence="3">Whole body</tissue>
    </source>
</reference>